<sequence>MFDWLYFWNLIWSFFTLLSLVFVPVFIVMIYFATREPRARRGSPSSPRSDAPAAGPVGENPTRRAA</sequence>
<organism evidence="3 4">
    <name type="scientific">Nesterenkonia sandarakina</name>
    <dbReference type="NCBI Taxonomy" id="272918"/>
    <lineage>
        <taxon>Bacteria</taxon>
        <taxon>Bacillati</taxon>
        <taxon>Actinomycetota</taxon>
        <taxon>Actinomycetes</taxon>
        <taxon>Micrococcales</taxon>
        <taxon>Micrococcaceae</taxon>
        <taxon>Nesterenkonia</taxon>
    </lineage>
</organism>
<reference evidence="3 4" key="1">
    <citation type="submission" date="2018-03" db="EMBL/GenBank/DDBJ databases">
        <title>Comparative analysis of microorganisms from saline springs in Andes Mountain Range, Colombia.</title>
        <authorList>
            <person name="Rubin E."/>
        </authorList>
    </citation>
    <scope>NUCLEOTIDE SEQUENCE [LARGE SCALE GENOMIC DNA]</scope>
    <source>
        <strain evidence="3 4">CG 35</strain>
    </source>
</reference>
<proteinExistence type="predicted"/>
<accession>A0A2T0YRS0</accession>
<gene>
    <name evidence="3" type="ORF">BCL67_103223</name>
</gene>
<dbReference type="EMBL" id="PVTY01000003">
    <property type="protein sequence ID" value="PRZ18236.1"/>
    <property type="molecule type" value="Genomic_DNA"/>
</dbReference>
<keyword evidence="2" id="KW-0472">Membrane</keyword>
<protein>
    <submittedName>
        <fullName evidence="3">Uncharacterized protein</fullName>
    </submittedName>
</protein>
<feature type="region of interest" description="Disordered" evidence="1">
    <location>
        <begin position="37"/>
        <end position="66"/>
    </location>
</feature>
<comment type="caution">
    <text evidence="3">The sequence shown here is derived from an EMBL/GenBank/DDBJ whole genome shotgun (WGS) entry which is preliminary data.</text>
</comment>
<keyword evidence="2" id="KW-1133">Transmembrane helix</keyword>
<feature type="transmembrane region" description="Helical" evidence="2">
    <location>
        <begin position="6"/>
        <end position="33"/>
    </location>
</feature>
<evidence type="ECO:0000256" key="2">
    <source>
        <dbReference type="SAM" id="Phobius"/>
    </source>
</evidence>
<evidence type="ECO:0000313" key="3">
    <source>
        <dbReference type="EMBL" id="PRZ18236.1"/>
    </source>
</evidence>
<evidence type="ECO:0000256" key="1">
    <source>
        <dbReference type="SAM" id="MobiDB-lite"/>
    </source>
</evidence>
<keyword evidence="2" id="KW-0812">Transmembrane</keyword>
<name>A0A2T0YRS0_9MICC</name>
<dbReference type="AlphaFoldDB" id="A0A2T0YRS0"/>
<keyword evidence="4" id="KW-1185">Reference proteome</keyword>
<evidence type="ECO:0000313" key="4">
    <source>
        <dbReference type="Proteomes" id="UP000238217"/>
    </source>
</evidence>
<dbReference type="Proteomes" id="UP000238217">
    <property type="component" value="Unassembled WGS sequence"/>
</dbReference>
<feature type="compositionally biased region" description="Low complexity" evidence="1">
    <location>
        <begin position="42"/>
        <end position="56"/>
    </location>
</feature>